<reference evidence="1 2" key="1">
    <citation type="submission" date="2007-08" db="EMBL/GenBank/DDBJ databases">
        <authorList>
            <person name="Fulton L."/>
            <person name="Clifton S."/>
            <person name="Fulton B."/>
            <person name="Xu J."/>
            <person name="Minx P."/>
            <person name="Pepin K.H."/>
            <person name="Johnson M."/>
            <person name="Thiruvilangam P."/>
            <person name="Bhonagiri V."/>
            <person name="Nash W.E."/>
            <person name="Mardis E.R."/>
            <person name="Wilson R.K."/>
        </authorList>
    </citation>
    <scope>NUCLEOTIDE SEQUENCE [LARGE SCALE GENOMIC DNA]</scope>
    <source>
        <strain evidence="2">ATCC BAA-613 / DSM 15670 / CCUG 46953 / JCM 12243 / WAL 16351</strain>
    </source>
</reference>
<accession>A8RNB3</accession>
<dbReference type="Proteomes" id="UP000005396">
    <property type="component" value="Unassembled WGS sequence"/>
</dbReference>
<dbReference type="PaxDb" id="411902-CLOBOL_02152"/>
<gene>
    <name evidence="1" type="ORF">CLOBOL_02152</name>
</gene>
<dbReference type="eggNOG" id="COG1484">
    <property type="taxonomic scope" value="Bacteria"/>
</dbReference>
<dbReference type="HOGENOM" id="CLU_2768467_0_0_9"/>
<proteinExistence type="predicted"/>
<organism evidence="1 2">
    <name type="scientific">Enterocloster bolteae (strain ATCC BAA-613 / DSM 15670 / CCUG 46953 / JCM 12243 / WAL 16351)</name>
    <name type="common">Clostridium bolteae</name>
    <dbReference type="NCBI Taxonomy" id="411902"/>
    <lineage>
        <taxon>Bacteria</taxon>
        <taxon>Bacillati</taxon>
        <taxon>Bacillota</taxon>
        <taxon>Clostridia</taxon>
        <taxon>Lachnospirales</taxon>
        <taxon>Lachnospiraceae</taxon>
        <taxon>Enterocloster</taxon>
    </lineage>
</organism>
<evidence type="ECO:0000313" key="1">
    <source>
        <dbReference type="EMBL" id="EDP17575.1"/>
    </source>
</evidence>
<comment type="caution">
    <text evidence="1">The sequence shown here is derived from an EMBL/GenBank/DDBJ whole genome shotgun (WGS) entry which is preliminary data.</text>
</comment>
<name>A8RNB3_ENTBW</name>
<dbReference type="AlphaFoldDB" id="A8RNB3"/>
<reference evidence="1 2" key="2">
    <citation type="submission" date="2007-09" db="EMBL/GenBank/DDBJ databases">
        <title>Draft genome sequence of Clostridium bolteae (ATCC BAA-613).</title>
        <authorList>
            <person name="Sudarsanam P."/>
            <person name="Ley R."/>
            <person name="Guruge J."/>
            <person name="Turnbaugh P.J."/>
            <person name="Mahowald M."/>
            <person name="Liep D."/>
            <person name="Gordon J."/>
        </authorList>
    </citation>
    <scope>NUCLEOTIDE SEQUENCE [LARGE SCALE GENOMIC DNA]</scope>
    <source>
        <strain evidence="2">ATCC BAA-613 / DSM 15670 / CCUG 46953 / JCM 12243 / WAL 16351</strain>
    </source>
</reference>
<sequence>MWGWEIFFSSCIANALLDQDISVLMINFPSIPNRLDGMFSGDSADFIVSQGMYDLLPLDALGARIPSTQ</sequence>
<protein>
    <submittedName>
        <fullName evidence="1">Uncharacterized protein</fullName>
    </submittedName>
</protein>
<evidence type="ECO:0000313" key="2">
    <source>
        <dbReference type="Proteomes" id="UP000005396"/>
    </source>
</evidence>
<dbReference type="EMBL" id="ABCC02000022">
    <property type="protein sequence ID" value="EDP17575.1"/>
    <property type="molecule type" value="Genomic_DNA"/>
</dbReference>